<dbReference type="PANTHER" id="PTHR40459">
    <property type="entry name" value="CONSERVED HYPOTHETICAL ALANINE AND LEUCINE RICH PROTEIN"/>
    <property type="match status" value="1"/>
</dbReference>
<feature type="domain" description="DUF2520" evidence="2">
    <location>
        <begin position="135"/>
        <end position="262"/>
    </location>
</feature>
<name>A0A017H3X7_9FUSO</name>
<gene>
    <name evidence="3" type="ORF">C095_01055</name>
</gene>
<dbReference type="SUPFAM" id="SSF51735">
    <property type="entry name" value="NAD(P)-binding Rossmann-fold domains"/>
    <property type="match status" value="1"/>
</dbReference>
<dbReference type="Gene3D" id="1.10.1040.20">
    <property type="entry name" value="ProC-like, C-terminal domain"/>
    <property type="match status" value="1"/>
</dbReference>
<reference evidence="3 4" key="1">
    <citation type="submission" date="2013-08" db="EMBL/GenBank/DDBJ databases">
        <title>An opportunistic ruminal bacterium that causes liver abscesses in cattle.</title>
        <authorList>
            <person name="Benahmed F.H."/>
            <person name="Rasmussen M."/>
            <person name="Harbottle H."/>
            <person name="Soppet D."/>
            <person name="Nagaraja T.G."/>
            <person name="Davidson M."/>
        </authorList>
    </citation>
    <scope>NUCLEOTIDE SEQUENCE [LARGE SCALE GENOMIC DNA]</scope>
    <source>
        <strain evidence="3 4">B35</strain>
    </source>
</reference>
<dbReference type="EMBL" id="AUZI01000007">
    <property type="protein sequence ID" value="KID50263.1"/>
    <property type="molecule type" value="Genomic_DNA"/>
</dbReference>
<sequence length="302" mass="34264">MYKIGIIGAGKVGSSLGNYFSKLRNCQITGYYSRSVESSLFSAQYTCSKVFSTIEELVQESNILMITTPDDTISKIWKKLTQMNIKEKMICHCSGSLSSDIFENAENYGAYVCSLHPLMAIHNEKLNVEKLRAAFFTLEGNPLAVQSWESILKEAKNSYKVLEKTDKRAYHAASVFMSNFVISLGKVAIRLLMSCHFTEKESLKALSILAQENLRTFLQQGPKDSLTGPVERNDLGTLQKHLSLFQENKDIEVEILYRLLSLELSKIAMEKNPTQNYQALQTMLKENEIYEKYCTKLSRGKK</sequence>
<dbReference type="PANTHER" id="PTHR40459:SF1">
    <property type="entry name" value="CONSERVED HYPOTHETICAL ALANINE AND LEUCINE RICH PROTEIN"/>
    <property type="match status" value="1"/>
</dbReference>
<protein>
    <submittedName>
        <fullName evidence="3">NADP oxidoreductase coenzyme F420-dependent</fullName>
    </submittedName>
</protein>
<dbReference type="Proteomes" id="UP000031184">
    <property type="component" value="Unassembled WGS sequence"/>
</dbReference>
<accession>A0A017H3X7</accession>
<dbReference type="SUPFAM" id="SSF48179">
    <property type="entry name" value="6-phosphogluconate dehydrogenase C-terminal domain-like"/>
    <property type="match status" value="1"/>
</dbReference>
<evidence type="ECO:0000313" key="3">
    <source>
        <dbReference type="EMBL" id="KID50263.1"/>
    </source>
</evidence>
<dbReference type="PATRIC" id="fig|1226633.4.peg.209"/>
<dbReference type="InterPro" id="IPR008927">
    <property type="entry name" value="6-PGluconate_DH-like_C_sf"/>
</dbReference>
<dbReference type="InterPro" id="IPR019665">
    <property type="entry name" value="OxRdtase/DH_put_Rossmann_dom"/>
</dbReference>
<dbReference type="AlphaFoldDB" id="A0A017H3X7"/>
<dbReference type="InterPro" id="IPR036291">
    <property type="entry name" value="NAD(P)-bd_dom_sf"/>
</dbReference>
<dbReference type="Pfam" id="PF10727">
    <property type="entry name" value="Rossmann-like"/>
    <property type="match status" value="1"/>
</dbReference>
<evidence type="ECO:0000259" key="2">
    <source>
        <dbReference type="Pfam" id="PF10728"/>
    </source>
</evidence>
<dbReference type="Pfam" id="PF10728">
    <property type="entry name" value="DUF2520"/>
    <property type="match status" value="1"/>
</dbReference>
<comment type="caution">
    <text evidence="3">The sequence shown here is derived from an EMBL/GenBank/DDBJ whole genome shotgun (WGS) entry which is preliminary data.</text>
</comment>
<dbReference type="RefSeq" id="WP_039121002.1">
    <property type="nucleotide sequence ID" value="NZ_AOJP01000009.1"/>
</dbReference>
<evidence type="ECO:0000259" key="1">
    <source>
        <dbReference type="Pfam" id="PF10727"/>
    </source>
</evidence>
<organism evidence="3 4">
    <name type="scientific">Fusobacterium necrophorum subsp. funduliforme B35</name>
    <dbReference type="NCBI Taxonomy" id="1226633"/>
    <lineage>
        <taxon>Bacteria</taxon>
        <taxon>Fusobacteriati</taxon>
        <taxon>Fusobacteriota</taxon>
        <taxon>Fusobacteriia</taxon>
        <taxon>Fusobacteriales</taxon>
        <taxon>Fusobacteriaceae</taxon>
        <taxon>Fusobacterium</taxon>
    </lineage>
</organism>
<evidence type="ECO:0000313" key="4">
    <source>
        <dbReference type="Proteomes" id="UP000031184"/>
    </source>
</evidence>
<proteinExistence type="predicted"/>
<feature type="domain" description="Putative oxidoreductase/dehydrogenase Rossmann-like" evidence="1">
    <location>
        <begin position="3"/>
        <end position="117"/>
    </location>
</feature>
<dbReference type="InterPro" id="IPR018931">
    <property type="entry name" value="DUF2520"/>
</dbReference>
<dbReference type="InterPro" id="IPR037108">
    <property type="entry name" value="TM1727-like_C_sf"/>
</dbReference>
<dbReference type="OrthoDB" id="9810755at2"/>
<dbReference type="Gene3D" id="3.40.50.720">
    <property type="entry name" value="NAD(P)-binding Rossmann-like Domain"/>
    <property type="match status" value="1"/>
</dbReference>